<dbReference type="AlphaFoldDB" id="A0A9W9D556"/>
<dbReference type="EMBL" id="JAPEVA010000089">
    <property type="protein sequence ID" value="KAJ4400416.1"/>
    <property type="molecule type" value="Genomic_DNA"/>
</dbReference>
<dbReference type="OrthoDB" id="291007at2759"/>
<dbReference type="Gene3D" id="3.40.390.10">
    <property type="entry name" value="Collagenase (Catalytic Domain)"/>
    <property type="match status" value="1"/>
</dbReference>
<dbReference type="InterPro" id="IPR024079">
    <property type="entry name" value="MetalloPept_cat_dom_sf"/>
</dbReference>
<comment type="caution">
    <text evidence="1">The sequence shown here is derived from an EMBL/GenBank/DDBJ whole genome shotgun (WGS) entry which is preliminary data.</text>
</comment>
<accession>A0A9W9D556</accession>
<proteinExistence type="predicted"/>
<organism evidence="1 2">
    <name type="scientific">Didymella pomorum</name>
    <dbReference type="NCBI Taxonomy" id="749634"/>
    <lineage>
        <taxon>Eukaryota</taxon>
        <taxon>Fungi</taxon>
        <taxon>Dikarya</taxon>
        <taxon>Ascomycota</taxon>
        <taxon>Pezizomycotina</taxon>
        <taxon>Dothideomycetes</taxon>
        <taxon>Pleosporomycetidae</taxon>
        <taxon>Pleosporales</taxon>
        <taxon>Pleosporineae</taxon>
        <taxon>Didymellaceae</taxon>
        <taxon>Didymella</taxon>
    </lineage>
</organism>
<keyword evidence="2" id="KW-1185">Reference proteome</keyword>
<name>A0A9W9D556_9PLEO</name>
<reference evidence="1" key="1">
    <citation type="submission" date="2022-10" db="EMBL/GenBank/DDBJ databases">
        <title>Tapping the CABI collections for fungal endophytes: first genome assemblies for Collariella, Neodidymelliopsis, Ascochyta clinopodiicola, Didymella pomorum, Didymosphaeria variabile, Neocosmospora piperis and Neocucurbitaria cava.</title>
        <authorList>
            <person name="Hill R."/>
        </authorList>
    </citation>
    <scope>NUCLEOTIDE SEQUENCE</scope>
    <source>
        <strain evidence="1">IMI 355091</strain>
    </source>
</reference>
<evidence type="ECO:0000313" key="1">
    <source>
        <dbReference type="EMBL" id="KAJ4400416.1"/>
    </source>
</evidence>
<sequence>MTYVDSVEEHKRSATDFLWPANVRKHNPWPIFVRRNVPLRIVRYCFADARAKQMLCKTVQDALQIWADKIGYPHGAANGHNMAWEEARTNDPPGQRQNLFCYLDNANEDPENREWNPEVLDDTLKIDFDPDLDGASSTIGWRAKKGYSDDFGRHDITIGPGTFAFTVAHEVSRPFVPKQTWTNTGSSDMEGDKHVLYQCKNVKGYQEAMERVRVTNPTAQDDEIHRHLCEDSEFAHESGFDGAEFAKSKYPVDDSSAFDLDSIMLYGSTVFANKDQCPQDPKACPLLKYDPPGQLVITSFCQHNQIPSDGDAAWIKKWYPHIGILPMVPPDGSPEGSPEEW</sequence>
<dbReference type="Proteomes" id="UP001140510">
    <property type="component" value="Unassembled WGS sequence"/>
</dbReference>
<protein>
    <submittedName>
        <fullName evidence="1">Uncharacterized protein</fullName>
    </submittedName>
</protein>
<dbReference type="GO" id="GO:0008237">
    <property type="term" value="F:metallopeptidase activity"/>
    <property type="evidence" value="ECO:0007669"/>
    <property type="project" value="InterPro"/>
</dbReference>
<evidence type="ECO:0000313" key="2">
    <source>
        <dbReference type="Proteomes" id="UP001140510"/>
    </source>
</evidence>
<gene>
    <name evidence="1" type="ORF">N0V91_008670</name>
</gene>